<comment type="cofactor">
    <cofactor evidence="1">
        <name>FAD</name>
        <dbReference type="ChEBI" id="CHEBI:57692"/>
    </cofactor>
</comment>
<dbReference type="SUPFAM" id="SSF51905">
    <property type="entry name" value="FAD/NAD(P)-binding domain"/>
    <property type="match status" value="2"/>
</dbReference>
<organism evidence="6 7">
    <name type="scientific">Daejeonella rubra</name>
    <dbReference type="NCBI Taxonomy" id="990371"/>
    <lineage>
        <taxon>Bacteria</taxon>
        <taxon>Pseudomonadati</taxon>
        <taxon>Bacteroidota</taxon>
        <taxon>Sphingobacteriia</taxon>
        <taxon>Sphingobacteriales</taxon>
        <taxon>Sphingobacteriaceae</taxon>
        <taxon>Daejeonella</taxon>
    </lineage>
</organism>
<dbReference type="Gene3D" id="3.50.50.60">
    <property type="entry name" value="FAD/NAD(P)-binding domain"/>
    <property type="match status" value="2"/>
</dbReference>
<gene>
    <name evidence="6" type="ORF">SAMN05421813_102225</name>
</gene>
<dbReference type="Proteomes" id="UP000199226">
    <property type="component" value="Unassembled WGS sequence"/>
</dbReference>
<evidence type="ECO:0000256" key="3">
    <source>
        <dbReference type="ARBA" id="ARBA00022630"/>
    </source>
</evidence>
<comment type="similarity">
    <text evidence="2">Belongs to the FAD-dependent oxidoreductase family.</text>
</comment>
<dbReference type="InterPro" id="IPR036188">
    <property type="entry name" value="FAD/NAD-bd_sf"/>
</dbReference>
<evidence type="ECO:0000256" key="4">
    <source>
        <dbReference type="ARBA" id="ARBA00022827"/>
    </source>
</evidence>
<keyword evidence="3" id="KW-0285">Flavoprotein</keyword>
<protein>
    <submittedName>
        <fullName evidence="6">Pyridine nucleotide-disulphide oxidoreductase</fullName>
    </submittedName>
</protein>
<dbReference type="STRING" id="990371.SAMN05421813_102225"/>
<dbReference type="GO" id="GO:0016491">
    <property type="term" value="F:oxidoreductase activity"/>
    <property type="evidence" value="ECO:0007669"/>
    <property type="project" value="InterPro"/>
</dbReference>
<dbReference type="PRINTS" id="PR00411">
    <property type="entry name" value="PNDRDTASEI"/>
</dbReference>
<evidence type="ECO:0000259" key="5">
    <source>
        <dbReference type="Pfam" id="PF07992"/>
    </source>
</evidence>
<keyword evidence="7" id="KW-1185">Reference proteome</keyword>
<dbReference type="OrthoDB" id="9792592at2"/>
<dbReference type="PANTHER" id="PTHR43429">
    <property type="entry name" value="PYRIDINE NUCLEOTIDE-DISULFIDE OXIDOREDUCTASE DOMAIN-CONTAINING"/>
    <property type="match status" value="1"/>
</dbReference>
<dbReference type="PRINTS" id="PR00368">
    <property type="entry name" value="FADPNR"/>
</dbReference>
<evidence type="ECO:0000256" key="1">
    <source>
        <dbReference type="ARBA" id="ARBA00001974"/>
    </source>
</evidence>
<accession>A0A1G9N471</accession>
<name>A0A1G9N471_9SPHI</name>
<sequence>MNIIIIGNGITGITCARNIRKKNSDAKITVISEESEHFYSRTALMYIYMGHMKHENTKPYEDWFWKKNRINLVKASVKSLDPENKTIQLEDNSFLSYDKLILATGSIPNKFGWPGEDLKCVQGLYSIQDLEEMEKNTSNISSAVIVGGGLIGIEMAEMLHSRNISVTMLIRENAYWANVLPQEEAQLIGNHLHKHGIDLRFNTELKEIRSIDRLGVNSIITNTEEIINCQFVGITTGVKPNINFLKNSTLEIEKGILVNEFLETNIPDIFAAGDCAQFRFAKIGEAPIEQLWYTGKMQAETLANTICGHRTSYDRGIWFNSAKFFDIEYQTYGKVPPVITNEQESFYWEHENSKISFRANYNKSDRSILGFNFMGIRFRQVIAEQWIRDQKEIEYVIEHLNQGWFDPEFSKAHYKEIAKAFIDFNIDASFSK</sequence>
<dbReference type="InterPro" id="IPR050260">
    <property type="entry name" value="FAD-bd_OxRdtase"/>
</dbReference>
<evidence type="ECO:0000313" key="6">
    <source>
        <dbReference type="EMBL" id="SDL81194.1"/>
    </source>
</evidence>
<keyword evidence="4" id="KW-0274">FAD</keyword>
<dbReference type="Pfam" id="PF07992">
    <property type="entry name" value="Pyr_redox_2"/>
    <property type="match status" value="1"/>
</dbReference>
<proteinExistence type="inferred from homology"/>
<dbReference type="PANTHER" id="PTHR43429:SF3">
    <property type="entry name" value="NITRITE REDUCTASE [NAD(P)H]"/>
    <property type="match status" value="1"/>
</dbReference>
<evidence type="ECO:0000313" key="7">
    <source>
        <dbReference type="Proteomes" id="UP000199226"/>
    </source>
</evidence>
<dbReference type="InterPro" id="IPR023753">
    <property type="entry name" value="FAD/NAD-binding_dom"/>
</dbReference>
<reference evidence="7" key="1">
    <citation type="submission" date="2016-10" db="EMBL/GenBank/DDBJ databases">
        <authorList>
            <person name="Varghese N."/>
            <person name="Submissions S."/>
        </authorList>
    </citation>
    <scope>NUCLEOTIDE SEQUENCE [LARGE SCALE GENOMIC DNA]</scope>
    <source>
        <strain evidence="7">DSM 24536</strain>
    </source>
</reference>
<dbReference type="RefSeq" id="WP_090699217.1">
    <property type="nucleotide sequence ID" value="NZ_FNHH01000002.1"/>
</dbReference>
<evidence type="ECO:0000256" key="2">
    <source>
        <dbReference type="ARBA" id="ARBA00006442"/>
    </source>
</evidence>
<feature type="domain" description="FAD/NAD(P)-binding" evidence="5">
    <location>
        <begin position="1"/>
        <end position="281"/>
    </location>
</feature>
<dbReference type="AlphaFoldDB" id="A0A1G9N471"/>
<dbReference type="EMBL" id="FNHH01000002">
    <property type="protein sequence ID" value="SDL81194.1"/>
    <property type="molecule type" value="Genomic_DNA"/>
</dbReference>